<feature type="region of interest" description="Disordered" evidence="1">
    <location>
        <begin position="119"/>
        <end position="162"/>
    </location>
</feature>
<comment type="caution">
    <text evidence="2">The sequence shown here is derived from an EMBL/GenBank/DDBJ whole genome shotgun (WGS) entry which is preliminary data.</text>
</comment>
<reference evidence="2 3" key="1">
    <citation type="submission" date="2024-07" db="EMBL/GenBank/DDBJ databases">
        <title>Chromosome-level genome assembly of the water stick insect Ranatra chinensis (Heteroptera: Nepidae).</title>
        <authorList>
            <person name="Liu X."/>
        </authorList>
    </citation>
    <scope>NUCLEOTIDE SEQUENCE [LARGE SCALE GENOMIC DNA]</scope>
    <source>
        <strain evidence="2">Cailab_2021Rc</strain>
        <tissue evidence="2">Muscle</tissue>
    </source>
</reference>
<evidence type="ECO:0000313" key="2">
    <source>
        <dbReference type="EMBL" id="KAL1132699.1"/>
    </source>
</evidence>
<name>A0ABD0YN67_9HEMI</name>
<dbReference type="Proteomes" id="UP001558652">
    <property type="component" value="Unassembled WGS sequence"/>
</dbReference>
<organism evidence="2 3">
    <name type="scientific">Ranatra chinensis</name>
    <dbReference type="NCBI Taxonomy" id="642074"/>
    <lineage>
        <taxon>Eukaryota</taxon>
        <taxon>Metazoa</taxon>
        <taxon>Ecdysozoa</taxon>
        <taxon>Arthropoda</taxon>
        <taxon>Hexapoda</taxon>
        <taxon>Insecta</taxon>
        <taxon>Pterygota</taxon>
        <taxon>Neoptera</taxon>
        <taxon>Paraneoptera</taxon>
        <taxon>Hemiptera</taxon>
        <taxon>Heteroptera</taxon>
        <taxon>Panheteroptera</taxon>
        <taxon>Nepomorpha</taxon>
        <taxon>Nepidae</taxon>
        <taxon>Ranatrinae</taxon>
        <taxon>Ranatra</taxon>
    </lineage>
</organism>
<evidence type="ECO:0000313" key="3">
    <source>
        <dbReference type="Proteomes" id="UP001558652"/>
    </source>
</evidence>
<feature type="compositionally biased region" description="Low complexity" evidence="1">
    <location>
        <begin position="131"/>
        <end position="146"/>
    </location>
</feature>
<protein>
    <submittedName>
        <fullName evidence="2">Uncharacterized protein</fullName>
    </submittedName>
</protein>
<keyword evidence="3" id="KW-1185">Reference proteome</keyword>
<evidence type="ECO:0000256" key="1">
    <source>
        <dbReference type="SAM" id="MobiDB-lite"/>
    </source>
</evidence>
<sequence>MEDVIRKVTRPQKSVDVLFVPDDCAGKIIKPYGSPGKPTGRRGGKVKTLEKDVSEIRNITCVTRSGRKITSKVAPIYVISEESEDSEECQVESAEGISKEEQAEKPTALFEEGDVAGSQMFGFQTPKRKNALANKASESASKASSEICTPKSDRSNIAQMKTPFSLRTQIKRSYENPSTQEGRLATVVIDCAVRMKPAETVHQKSKA</sequence>
<dbReference type="AlphaFoldDB" id="A0ABD0YN67"/>
<feature type="region of interest" description="Disordered" evidence="1">
    <location>
        <begin position="84"/>
        <end position="105"/>
    </location>
</feature>
<proteinExistence type="predicted"/>
<gene>
    <name evidence="2" type="ORF">AAG570_010651</name>
</gene>
<accession>A0ABD0YN67</accession>
<dbReference type="EMBL" id="JBFDAA010000005">
    <property type="protein sequence ID" value="KAL1132699.1"/>
    <property type="molecule type" value="Genomic_DNA"/>
</dbReference>